<dbReference type="EMBL" id="AUXZ01000079">
    <property type="protein sequence ID" value="KZN49896.1"/>
    <property type="molecule type" value="Genomic_DNA"/>
</dbReference>
<evidence type="ECO:0000313" key="4">
    <source>
        <dbReference type="Proteomes" id="UP000076503"/>
    </source>
</evidence>
<evidence type="ECO:0000313" key="3">
    <source>
        <dbReference type="EMBL" id="KZN49896.1"/>
    </source>
</evidence>
<sequence>MQLNSAVSKICLAGLIGIISGCGGGSSDTKEEGITQPVVVNSVPVVSIEGQMHSDEMQAISLVANGHDKESQLLSYTWSHDGGSAIAVDGENNASITARSNDLAKDTPITFSVTVSDEQGATATATHLVTFIDTPVLTIEAQEHAIEQSSFSVKAGVSTSKEITSYEWTSNAPDYVEVIGTDTDTLVISSGDINEDIPITFNLTVTDETGGKATSSTSVVIKAFAQQLKISGKVTDQPIENANVKAQIGDKAFTAVANSLGEYTLAINLEQGEEAYANELVKLSATGQDKQSFVEFVSQLGSLSQLSLAAGDDEVLDAEEQFGVNVTNVTTAEFVLLSKFDDAFNSNELLEQRKLSVSAKEKLDIATLLKAIVDNDTVDLPDGYATTLELVKDENVATQYLAQLKEEQPELIERTIDALKSDTDLLQPAEIILDEVLWVTEPDFQYGIYFGLELNDENTGYYISDERHEVSWERENNRVVITFLEPVILNYNAYMDEYNSLELKRIELDFYAQNEHFNSATVTFGGDVYVDSKLQAHQFSFHSQTYTKSSFTQLSQPTLEGTWSFYKIINAQEDVYFEYEFDENSIATNLQSSEQSNWQISGNELTFQQDNRIQILQLIAHNDLGYHFMGHTIENDQITQSYNAYMVKHQDVSFDTFDYQRTWVRLKDIRNNVFKIDEQGLVHYGLSTGRQYALESGELVSYSYSFDGRGSYTTCENSELCIVNAERSYELLAVSGDTIAVNYTAKYADHDYTFEVIRFIEVTDDQALTWSFDDALSANNISLYSETGSIITSVNYCYNDQPCKISLRLSNQSSSDFYSFEQREGYYELTSPYDNSKLYLEVTDLGGESFAICLKSELTAACDESNTTVYTTTLVTFPVTIKTNGSGRIDLRTENVPLGESIGLRVLADEGYYISALNICGQDYSVALEDIPTEFSHTEKYFGACEIEATFEEKLPVYGQHTLYDSSLYLPLLHELNFNPNGEGVYRFNESADYTHSINFVWDNLSEYHTRAEFEYIFSVNFASYYADVFTESDLYQPINALEFSYLDDKSLVWALDEGESHDGIGFELGPVLHKDFAGEEVQEVTNWEGNWVFVYQNSYTYYEIEIAADGQALLKAFSEQGFQTSQVQLSWEVDELGQLKLTSLDNTFDTYILKPVNQHNGFIQIETRDSHWFDGNSYFQNGIGIMAKAMDEPLTIEKLAGQWRFKRSPESSVYHGFVINEDASVNKYAKFGDVQLDENAFVVSYYLDYSPECETDPTFCIVEQSERFKVLSKNNGLVLLAKSNGEYHIAEHSSDMHVEQFIPSALDRFSFYYLKGERYVAGDIYYRYFDEEKNSWDTSSIFNETSGAAKFIDGKFYQQTPQGAYWIAPVMHIPNGIKVCVYQDGQSCEQGIEQTWLYQTPGFDITLDVSQGGVVNTGASLENVPFYNDTHMTLLADEGYRIADFDGCNARFVWESSISEIGIVVPSLVSDCTLKVSFEQDNGQPILDSLGIEDPAFKACLENQGNIFPQYSNYFYCYAHSDENLKIDNFNGIEQFKFLTSMSFNNVSLSGQALADLENLTQLETLDFSGGDFTDLNLRGFDSLNDLRLLDGSSVTSIALPTHSTLENLQIEGALISELDLSNQASLKSLSIRSSTLTHLDLTNNVELSSLNIEWSKIERISGVTTAHKIQSIYAQHSALTALDLRNFDDIEFVDLSETPITLLELGGNSLLTSLDASNSHLARLDVEPGTYALSYLTLNHTKIEALDLSYFEQLRSLEVASTPLTSLSLESNQNLSSLNAAEAKLIEVKFGELQTLYNVNLDGNPLTKFEFNESMTYLNDLSLSNTNVTELHIPQGTNLQFLHFSNNTLGNITGVENISTMNPMFWLFDTTISDELLQYIQSNNVQVYQ</sequence>
<keyword evidence="2" id="KW-0677">Repeat</keyword>
<accession>A0A167E1U0</accession>
<dbReference type="InterPro" id="IPR032675">
    <property type="entry name" value="LRR_dom_sf"/>
</dbReference>
<dbReference type="Proteomes" id="UP000076503">
    <property type="component" value="Unassembled WGS sequence"/>
</dbReference>
<organism evidence="3 4">
    <name type="scientific">Pseudoalteromonas luteoviolacea H33</name>
    <dbReference type="NCBI Taxonomy" id="1365251"/>
    <lineage>
        <taxon>Bacteria</taxon>
        <taxon>Pseudomonadati</taxon>
        <taxon>Pseudomonadota</taxon>
        <taxon>Gammaproteobacteria</taxon>
        <taxon>Alteromonadales</taxon>
        <taxon>Pseudoalteromonadaceae</taxon>
        <taxon>Pseudoalteromonas</taxon>
    </lineage>
</organism>
<dbReference type="Gene3D" id="2.60.40.10">
    <property type="entry name" value="Immunoglobulins"/>
    <property type="match status" value="1"/>
</dbReference>
<dbReference type="Gene3D" id="3.80.10.10">
    <property type="entry name" value="Ribonuclease Inhibitor"/>
    <property type="match status" value="2"/>
</dbReference>
<dbReference type="PATRIC" id="fig|1365251.3.peg.2899"/>
<reference evidence="3 4" key="1">
    <citation type="submission" date="2013-07" db="EMBL/GenBank/DDBJ databases">
        <title>Comparative Genomic and Metabolomic Analysis of Twelve Strains of Pseudoalteromonas luteoviolacea.</title>
        <authorList>
            <person name="Vynne N.G."/>
            <person name="Mansson M."/>
            <person name="Gram L."/>
        </authorList>
    </citation>
    <scope>NUCLEOTIDE SEQUENCE [LARGE SCALE GENOMIC DNA]</scope>
    <source>
        <strain evidence="3 4">H33</strain>
    </source>
</reference>
<gene>
    <name evidence="3" type="ORF">N476_17985</name>
</gene>
<dbReference type="InterPro" id="IPR052574">
    <property type="entry name" value="CDIRP"/>
</dbReference>
<dbReference type="SUPFAM" id="SSF52058">
    <property type="entry name" value="L domain-like"/>
    <property type="match status" value="1"/>
</dbReference>
<dbReference type="PANTHER" id="PTHR47566">
    <property type="match status" value="1"/>
</dbReference>
<evidence type="ECO:0000256" key="1">
    <source>
        <dbReference type="ARBA" id="ARBA00022614"/>
    </source>
</evidence>
<dbReference type="GO" id="GO:0035591">
    <property type="term" value="F:signaling adaptor activity"/>
    <property type="evidence" value="ECO:0007669"/>
    <property type="project" value="TreeGrafter"/>
</dbReference>
<dbReference type="InterPro" id="IPR013783">
    <property type="entry name" value="Ig-like_fold"/>
</dbReference>
<keyword evidence="1" id="KW-0433">Leucine-rich repeat</keyword>
<name>A0A167E1U0_9GAMM</name>
<evidence type="ECO:0000256" key="2">
    <source>
        <dbReference type="ARBA" id="ARBA00022737"/>
    </source>
</evidence>
<protein>
    <recommendedName>
        <fullName evidence="5">Ig-like domain-containing protein</fullName>
    </recommendedName>
</protein>
<comment type="caution">
    <text evidence="3">The sequence shown here is derived from an EMBL/GenBank/DDBJ whole genome shotgun (WGS) entry which is preliminary data.</text>
</comment>
<proteinExistence type="predicted"/>
<dbReference type="PANTHER" id="PTHR47566:SF1">
    <property type="entry name" value="PROTEIN NUD1"/>
    <property type="match status" value="1"/>
</dbReference>
<evidence type="ECO:0008006" key="5">
    <source>
        <dbReference type="Google" id="ProtNLM"/>
    </source>
</evidence>